<accession>A0A0D6P9Q1</accession>
<keyword evidence="4" id="KW-0249">Electron transport</keyword>
<evidence type="ECO:0000259" key="9">
    <source>
        <dbReference type="Pfam" id="PF04324"/>
    </source>
</evidence>
<dbReference type="AlphaFoldDB" id="A0A0D6P9Q1"/>
<proteinExistence type="inferred from homology"/>
<reference evidence="10 11" key="1">
    <citation type="submission" date="2012-11" db="EMBL/GenBank/DDBJ databases">
        <title>Whole genome sequence of Acidisphaera rubrifaciens HS-AP3.</title>
        <authorList>
            <person name="Azuma Y."/>
            <person name="Higashiura N."/>
            <person name="Hirakawa H."/>
            <person name="Matsushita K."/>
        </authorList>
    </citation>
    <scope>NUCLEOTIDE SEQUENCE [LARGE SCALE GENOMIC DNA]</scope>
    <source>
        <strain evidence="10 11">HS-AP3</strain>
    </source>
</reference>
<evidence type="ECO:0000256" key="6">
    <source>
        <dbReference type="ARBA" id="ARBA00023014"/>
    </source>
</evidence>
<comment type="similarity">
    <text evidence="8">Belongs to the Bfd family.</text>
</comment>
<evidence type="ECO:0000256" key="7">
    <source>
        <dbReference type="ARBA" id="ARBA00039386"/>
    </source>
</evidence>
<evidence type="ECO:0000256" key="4">
    <source>
        <dbReference type="ARBA" id="ARBA00022982"/>
    </source>
</evidence>
<feature type="domain" description="BFD-like [2Fe-2S]-binding" evidence="9">
    <location>
        <begin position="2"/>
        <end position="52"/>
    </location>
</feature>
<dbReference type="InterPro" id="IPR052371">
    <property type="entry name" value="BFD-associated_ferredoxin"/>
</dbReference>
<sequence length="67" mass="6973">MIVCSCNVLTDTAIRAALAGPHAPARVVEVYRQLGCRPQCGCCAATIQGMMREADSHRPATAESAAA</sequence>
<keyword evidence="6" id="KW-0411">Iron-sulfur</keyword>
<dbReference type="Proteomes" id="UP000032680">
    <property type="component" value="Unassembled WGS sequence"/>
</dbReference>
<dbReference type="RefSeq" id="WP_048861749.1">
    <property type="nucleotide sequence ID" value="NZ_BANB01000386.1"/>
</dbReference>
<name>A0A0D6P9Q1_9PROT</name>
<evidence type="ECO:0000313" key="10">
    <source>
        <dbReference type="EMBL" id="GAN77594.1"/>
    </source>
</evidence>
<dbReference type="EMBL" id="BANB01000386">
    <property type="protein sequence ID" value="GAN77594.1"/>
    <property type="molecule type" value="Genomic_DNA"/>
</dbReference>
<protein>
    <recommendedName>
        <fullName evidence="7">Bacterioferritin-associated ferredoxin</fullName>
    </recommendedName>
</protein>
<evidence type="ECO:0000256" key="1">
    <source>
        <dbReference type="ARBA" id="ARBA00022448"/>
    </source>
</evidence>
<keyword evidence="2" id="KW-0001">2Fe-2S</keyword>
<evidence type="ECO:0000256" key="8">
    <source>
        <dbReference type="ARBA" id="ARBA00046332"/>
    </source>
</evidence>
<dbReference type="Gene3D" id="1.10.10.1100">
    <property type="entry name" value="BFD-like [2Fe-2S]-binding domain"/>
    <property type="match status" value="1"/>
</dbReference>
<evidence type="ECO:0000256" key="5">
    <source>
        <dbReference type="ARBA" id="ARBA00023004"/>
    </source>
</evidence>
<dbReference type="InterPro" id="IPR041854">
    <property type="entry name" value="BFD-like_2Fe2S-bd_dom_sf"/>
</dbReference>
<organism evidence="10 11">
    <name type="scientific">Acidisphaera rubrifaciens HS-AP3</name>
    <dbReference type="NCBI Taxonomy" id="1231350"/>
    <lineage>
        <taxon>Bacteria</taxon>
        <taxon>Pseudomonadati</taxon>
        <taxon>Pseudomonadota</taxon>
        <taxon>Alphaproteobacteria</taxon>
        <taxon>Acetobacterales</taxon>
        <taxon>Acetobacteraceae</taxon>
        <taxon>Acidisphaera</taxon>
    </lineage>
</organism>
<evidence type="ECO:0000313" key="11">
    <source>
        <dbReference type="Proteomes" id="UP000032680"/>
    </source>
</evidence>
<dbReference type="PANTHER" id="PTHR37424">
    <property type="entry name" value="BACTERIOFERRITIN-ASSOCIATED FERREDOXIN"/>
    <property type="match status" value="1"/>
</dbReference>
<dbReference type="Pfam" id="PF04324">
    <property type="entry name" value="Fer2_BFD"/>
    <property type="match status" value="1"/>
</dbReference>
<keyword evidence="11" id="KW-1185">Reference proteome</keyword>
<dbReference type="GO" id="GO:0046872">
    <property type="term" value="F:metal ion binding"/>
    <property type="evidence" value="ECO:0007669"/>
    <property type="project" value="UniProtKB-KW"/>
</dbReference>
<dbReference type="GO" id="GO:0051537">
    <property type="term" value="F:2 iron, 2 sulfur cluster binding"/>
    <property type="evidence" value="ECO:0007669"/>
    <property type="project" value="UniProtKB-KW"/>
</dbReference>
<evidence type="ECO:0000256" key="3">
    <source>
        <dbReference type="ARBA" id="ARBA00022723"/>
    </source>
</evidence>
<dbReference type="OrthoDB" id="7428628at2"/>
<keyword evidence="3" id="KW-0479">Metal-binding</keyword>
<keyword evidence="5" id="KW-0408">Iron</keyword>
<dbReference type="PANTHER" id="PTHR37424:SF1">
    <property type="entry name" value="BACTERIOFERRITIN-ASSOCIATED FERREDOXIN"/>
    <property type="match status" value="1"/>
</dbReference>
<gene>
    <name evidence="10" type="ORF">Asru_0386_10</name>
</gene>
<dbReference type="InterPro" id="IPR007419">
    <property type="entry name" value="BFD-like_2Fe2S-bd_dom"/>
</dbReference>
<evidence type="ECO:0000256" key="2">
    <source>
        <dbReference type="ARBA" id="ARBA00022714"/>
    </source>
</evidence>
<keyword evidence="1" id="KW-0813">Transport</keyword>
<comment type="caution">
    <text evidence="10">The sequence shown here is derived from an EMBL/GenBank/DDBJ whole genome shotgun (WGS) entry which is preliminary data.</text>
</comment>